<dbReference type="RefSeq" id="WP_188159025.1">
    <property type="nucleotide sequence ID" value="NZ_BMGH01000001.1"/>
</dbReference>
<proteinExistence type="predicted"/>
<reference evidence="2" key="2">
    <citation type="submission" date="2020-09" db="EMBL/GenBank/DDBJ databases">
        <authorList>
            <person name="Sun Q."/>
            <person name="Zhou Y."/>
        </authorList>
    </citation>
    <scope>NUCLEOTIDE SEQUENCE</scope>
    <source>
        <strain evidence="2">CGMCC 1.12921</strain>
    </source>
</reference>
<accession>A0A8J2V1H0</accession>
<feature type="transmembrane region" description="Helical" evidence="1">
    <location>
        <begin position="83"/>
        <end position="100"/>
    </location>
</feature>
<feature type="transmembrane region" description="Helical" evidence="1">
    <location>
        <begin position="163"/>
        <end position="185"/>
    </location>
</feature>
<feature type="transmembrane region" description="Helical" evidence="1">
    <location>
        <begin position="24"/>
        <end position="42"/>
    </location>
</feature>
<keyword evidence="3" id="KW-1185">Reference proteome</keyword>
<sequence length="493" mass="50397">MADGRPDTSFHLGPPGPFIVQRPFLTLLLAGCTIAVLLTSGDPAAIDAVAGADALFAALKALGLTGLLLGLAGLFPPAGRWRLPLLGILLACALGASAIAPDPATRLAFSVGGLIAIAVVWFGRYAGRAAILMAIVGLVPAVAGCVALVVWSGKNGAGWEPSGLGLVWLCLSLAVMASVYAAEGFADRLAKRDGLRLAAALTANRLARQLVCLVLVATLFSLAGAVLGQPPMLPLSDGPYGFGAMPLMLAAFAGGVMVISLALLSLLPLPERISRSADRSWFAAGIVSARLLGRVRPVVPGAILAAAGLLGAMMLSLRPDILAAGQAGNPMLAVAVLIALGAGLFAVLMVTTMSFRTSLLVFVPLMLATIPFALIPGNHVPTHLAGPVHLIIVFALLRQAIVWRREVEKRARGKELMVRAVAAGLPAGAVSVLAASFLLVCLAVLVPETGLGVTGIVMILGEAVLALGMGHCLGILLRSIVRASERQPISAIP</sequence>
<feature type="transmembrane region" description="Helical" evidence="1">
    <location>
        <begin position="416"/>
        <end position="445"/>
    </location>
</feature>
<organism evidence="2 3">
    <name type="scientific">Aquisalinus flavus</name>
    <dbReference type="NCBI Taxonomy" id="1526572"/>
    <lineage>
        <taxon>Bacteria</taxon>
        <taxon>Pseudomonadati</taxon>
        <taxon>Pseudomonadota</taxon>
        <taxon>Alphaproteobacteria</taxon>
        <taxon>Parvularculales</taxon>
        <taxon>Parvularculaceae</taxon>
        <taxon>Aquisalinus</taxon>
    </lineage>
</organism>
<feature type="transmembrane region" description="Helical" evidence="1">
    <location>
        <begin position="357"/>
        <end position="375"/>
    </location>
</feature>
<feature type="transmembrane region" description="Helical" evidence="1">
    <location>
        <begin position="387"/>
        <end position="404"/>
    </location>
</feature>
<evidence type="ECO:0000313" key="3">
    <source>
        <dbReference type="Proteomes" id="UP000613582"/>
    </source>
</evidence>
<name>A0A8J2V1H0_9PROT</name>
<protein>
    <submittedName>
        <fullName evidence="2">Uncharacterized protein</fullName>
    </submittedName>
</protein>
<feature type="transmembrane region" description="Helical" evidence="1">
    <location>
        <begin position="206"/>
        <end position="227"/>
    </location>
</feature>
<feature type="transmembrane region" description="Helical" evidence="1">
    <location>
        <begin position="54"/>
        <end position="76"/>
    </location>
</feature>
<evidence type="ECO:0000256" key="1">
    <source>
        <dbReference type="SAM" id="Phobius"/>
    </source>
</evidence>
<feature type="transmembrane region" description="Helical" evidence="1">
    <location>
        <begin position="451"/>
        <end position="477"/>
    </location>
</feature>
<feature type="transmembrane region" description="Helical" evidence="1">
    <location>
        <begin position="329"/>
        <end position="350"/>
    </location>
</feature>
<feature type="transmembrane region" description="Helical" evidence="1">
    <location>
        <begin position="298"/>
        <end position="317"/>
    </location>
</feature>
<dbReference type="Proteomes" id="UP000613582">
    <property type="component" value="Unassembled WGS sequence"/>
</dbReference>
<keyword evidence="1" id="KW-0472">Membrane</keyword>
<dbReference type="EMBL" id="BMGH01000001">
    <property type="protein sequence ID" value="GGD07101.1"/>
    <property type="molecule type" value="Genomic_DNA"/>
</dbReference>
<gene>
    <name evidence="2" type="ORF">GCM10011342_14890</name>
</gene>
<dbReference type="AlphaFoldDB" id="A0A8J2V1H0"/>
<feature type="transmembrane region" description="Helical" evidence="1">
    <location>
        <begin position="130"/>
        <end position="151"/>
    </location>
</feature>
<feature type="transmembrane region" description="Helical" evidence="1">
    <location>
        <begin position="106"/>
        <end position="123"/>
    </location>
</feature>
<comment type="caution">
    <text evidence="2">The sequence shown here is derived from an EMBL/GenBank/DDBJ whole genome shotgun (WGS) entry which is preliminary data.</text>
</comment>
<reference evidence="2" key="1">
    <citation type="journal article" date="2014" name="Int. J. Syst. Evol. Microbiol.">
        <title>Complete genome sequence of Corynebacterium casei LMG S-19264T (=DSM 44701T), isolated from a smear-ripened cheese.</title>
        <authorList>
            <consortium name="US DOE Joint Genome Institute (JGI-PGF)"/>
            <person name="Walter F."/>
            <person name="Albersmeier A."/>
            <person name="Kalinowski J."/>
            <person name="Ruckert C."/>
        </authorList>
    </citation>
    <scope>NUCLEOTIDE SEQUENCE</scope>
    <source>
        <strain evidence="2">CGMCC 1.12921</strain>
    </source>
</reference>
<keyword evidence="1" id="KW-0812">Transmembrane</keyword>
<feature type="transmembrane region" description="Helical" evidence="1">
    <location>
        <begin position="247"/>
        <end position="269"/>
    </location>
</feature>
<keyword evidence="1" id="KW-1133">Transmembrane helix</keyword>
<evidence type="ECO:0000313" key="2">
    <source>
        <dbReference type="EMBL" id="GGD07101.1"/>
    </source>
</evidence>